<evidence type="ECO:0000313" key="2">
    <source>
        <dbReference type="Proteomes" id="UP000179807"/>
    </source>
</evidence>
<organism evidence="1 2">
    <name type="scientific">Tritrichomonas foetus</name>
    <dbReference type="NCBI Taxonomy" id="1144522"/>
    <lineage>
        <taxon>Eukaryota</taxon>
        <taxon>Metamonada</taxon>
        <taxon>Parabasalia</taxon>
        <taxon>Tritrichomonadida</taxon>
        <taxon>Tritrichomonadidae</taxon>
        <taxon>Tritrichomonas</taxon>
    </lineage>
</organism>
<evidence type="ECO:0000313" key="1">
    <source>
        <dbReference type="EMBL" id="OHT03291.1"/>
    </source>
</evidence>
<name>A0A1J4JWC0_9EUKA</name>
<dbReference type="GeneID" id="94841422"/>
<proteinExistence type="predicted"/>
<protein>
    <submittedName>
        <fullName evidence="1">Uncharacterized protein</fullName>
    </submittedName>
</protein>
<dbReference type="RefSeq" id="XP_068356427.1">
    <property type="nucleotide sequence ID" value="XM_068506718.1"/>
</dbReference>
<sequence>MERELLKNYHMSNYTFSGKVLPFYSVASEFRKNKTFIFDRPIISFNEVLQIELNRFALNSDLQIANLDVSFSGPENKIKFICPNRSKFPDSGLEAEGKVTLFNQIGLRFIERFGMSTLLIHDFTFTHKSIPKNYLRLILDSENNLSVGCKLAYRNAKLAFLKNFYLAQKAQIYEIERDIKFLLNSNVKLGSFYGIKASFIDRFNKSLGSQESTLRKSFWLKLSDFSKVLISRDKTTLGEKPSTSHTSFEYVFRHKFLKFGLLINSNGFAVRGKLWKSDLIQSGAQLKLDLEKGFQKNVEIKFTY</sequence>
<accession>A0A1J4JWC0</accession>
<gene>
    <name evidence="1" type="ORF">TRFO_29325</name>
</gene>
<dbReference type="Proteomes" id="UP000179807">
    <property type="component" value="Unassembled WGS sequence"/>
</dbReference>
<keyword evidence="2" id="KW-1185">Reference proteome</keyword>
<dbReference type="VEuPathDB" id="TrichDB:TRFO_29325"/>
<reference evidence="1" key="1">
    <citation type="submission" date="2016-10" db="EMBL/GenBank/DDBJ databases">
        <authorList>
            <person name="Benchimol M."/>
            <person name="Almeida L.G."/>
            <person name="Vasconcelos A.T."/>
            <person name="Perreira-Neves A."/>
            <person name="Rosa I.A."/>
            <person name="Tasca T."/>
            <person name="Bogo M.R."/>
            <person name="de Souza W."/>
        </authorList>
    </citation>
    <scope>NUCLEOTIDE SEQUENCE [LARGE SCALE GENOMIC DNA]</scope>
    <source>
        <strain evidence="1">K</strain>
    </source>
</reference>
<dbReference type="AlphaFoldDB" id="A0A1J4JWC0"/>
<comment type="caution">
    <text evidence="1">The sequence shown here is derived from an EMBL/GenBank/DDBJ whole genome shotgun (WGS) entry which is preliminary data.</text>
</comment>
<dbReference type="EMBL" id="MLAK01000832">
    <property type="protein sequence ID" value="OHT03291.1"/>
    <property type="molecule type" value="Genomic_DNA"/>
</dbReference>